<keyword evidence="1" id="KW-0472">Membrane</keyword>
<dbReference type="STRING" id="1122181.GCA_000382265_01596"/>
<dbReference type="Proteomes" id="UP000195273">
    <property type="component" value="Chromosome"/>
</dbReference>
<organism evidence="2 3">
    <name type="scientific">Yoonia vestfoldensis</name>
    <dbReference type="NCBI Taxonomy" id="245188"/>
    <lineage>
        <taxon>Bacteria</taxon>
        <taxon>Pseudomonadati</taxon>
        <taxon>Pseudomonadota</taxon>
        <taxon>Alphaproteobacteria</taxon>
        <taxon>Rhodobacterales</taxon>
        <taxon>Paracoccaceae</taxon>
        <taxon>Yoonia</taxon>
    </lineage>
</organism>
<sequence length="179" mass="19558">MADFAEPSTWARRAVFVLLASIVTITQLVPLNLEPAGWAAPDLLLAMTCVWVARRPSYVPVYIVAAVFFATDLLFQRPPGLWAALVVLLSEAIRTRHRELRSMSFAAEWAFVALGLVTITLANRVVLAIVMTPLAPLGLTMMQLGGTVLIYPLVVFVAHYLLGVAYAAPGDMRKIGQRP</sequence>
<feature type="transmembrane region" description="Helical" evidence="1">
    <location>
        <begin position="12"/>
        <end position="30"/>
    </location>
</feature>
<accession>A0A1Y0E908</accession>
<gene>
    <name evidence="2" type="ORF">LOKVESSMR4R_00572</name>
</gene>
<feature type="transmembrane region" description="Helical" evidence="1">
    <location>
        <begin position="109"/>
        <end position="129"/>
    </location>
</feature>
<reference evidence="2 3" key="1">
    <citation type="submission" date="2017-05" db="EMBL/GenBank/DDBJ databases">
        <title>Genome Sequence of Loktanella vestfoldensis Strain SMR4r Isolated from a Culture of the Diatom Skeletonema marinoi.</title>
        <authorList>
            <person name="Topel M."/>
            <person name="Pinder M.I.M."/>
            <person name="Johansson O.N."/>
            <person name="Kourtchenko O."/>
            <person name="Godhe A."/>
            <person name="Clarke A.K."/>
        </authorList>
    </citation>
    <scope>NUCLEOTIDE SEQUENCE [LARGE SCALE GENOMIC DNA]</scope>
    <source>
        <strain evidence="2 3">SMR4r</strain>
    </source>
</reference>
<evidence type="ECO:0000313" key="3">
    <source>
        <dbReference type="Proteomes" id="UP000195273"/>
    </source>
</evidence>
<dbReference type="AlphaFoldDB" id="A0A1Y0E908"/>
<dbReference type="EMBL" id="CP021431">
    <property type="protein sequence ID" value="ART99908.1"/>
    <property type="molecule type" value="Genomic_DNA"/>
</dbReference>
<feature type="transmembrane region" description="Helical" evidence="1">
    <location>
        <begin position="149"/>
        <end position="168"/>
    </location>
</feature>
<dbReference type="OrthoDB" id="7629477at2"/>
<dbReference type="KEGG" id="lvs:LOKVESSMR4R_00572"/>
<evidence type="ECO:0000256" key="1">
    <source>
        <dbReference type="SAM" id="Phobius"/>
    </source>
</evidence>
<name>A0A1Y0E908_9RHOB</name>
<keyword evidence="1" id="KW-0812">Transmembrane</keyword>
<protein>
    <submittedName>
        <fullName evidence="2">Rod shape-determining protein MreD</fullName>
    </submittedName>
</protein>
<proteinExistence type="predicted"/>
<evidence type="ECO:0000313" key="2">
    <source>
        <dbReference type="EMBL" id="ART99908.1"/>
    </source>
</evidence>
<dbReference type="RefSeq" id="WP_087206211.1">
    <property type="nucleotide sequence ID" value="NZ_CP021431.1"/>
</dbReference>
<keyword evidence="3" id="KW-1185">Reference proteome</keyword>
<keyword evidence="1" id="KW-1133">Transmembrane helix</keyword>